<dbReference type="InterPro" id="IPR042184">
    <property type="entry name" value="YqeY/Aim41_N"/>
</dbReference>
<dbReference type="STRING" id="1166018.FAES_5174"/>
<dbReference type="PANTHER" id="PTHR28055:SF1">
    <property type="entry name" value="ALTERED INHERITANCE OF MITOCHONDRIA PROTEIN 41, MITOCHONDRIAL"/>
    <property type="match status" value="1"/>
</dbReference>
<name>I0KGC0_9BACT</name>
<dbReference type="HOGENOM" id="CLU_079430_2_0_10"/>
<dbReference type="OrthoDB" id="9788127at2"/>
<dbReference type="PANTHER" id="PTHR28055">
    <property type="entry name" value="ALTERED INHERITANCE OF MITOCHONDRIA PROTEIN 41, MITOCHONDRIAL"/>
    <property type="match status" value="1"/>
</dbReference>
<dbReference type="PATRIC" id="fig|1166018.3.peg.2150"/>
<dbReference type="eggNOG" id="COG1610">
    <property type="taxonomic scope" value="Bacteria"/>
</dbReference>
<proteinExistence type="predicted"/>
<dbReference type="InterPro" id="IPR019004">
    <property type="entry name" value="YqeY/Aim41"/>
</dbReference>
<dbReference type="InterPro" id="IPR023168">
    <property type="entry name" value="GatB_Yqey_C_2"/>
</dbReference>
<keyword evidence="2" id="KW-1185">Reference proteome</keyword>
<dbReference type="SUPFAM" id="SSF89095">
    <property type="entry name" value="GatB/YqeY motif"/>
    <property type="match status" value="1"/>
</dbReference>
<dbReference type="Gene3D" id="1.10.10.410">
    <property type="match status" value="1"/>
</dbReference>
<dbReference type="InterPro" id="IPR003789">
    <property type="entry name" value="Asn/Gln_tRNA_amidoTrase-B-like"/>
</dbReference>
<evidence type="ECO:0000313" key="1">
    <source>
        <dbReference type="EMBL" id="CCH03173.1"/>
    </source>
</evidence>
<reference evidence="1 2" key="1">
    <citation type="journal article" date="2012" name="J. Bacteriol.">
        <title>Genome Sequence of Fibrella aestuarina BUZ 2T, a Filamentous Marine Bacterium.</title>
        <authorList>
            <person name="Filippini M."/>
            <person name="Qi W."/>
            <person name="Blom J."/>
            <person name="Goesmann A."/>
            <person name="Smits T.H."/>
            <person name="Bagheri H.C."/>
        </authorList>
    </citation>
    <scope>NUCLEOTIDE SEQUENCE [LARGE SCALE GENOMIC DNA]</scope>
    <source>
        <strain evidence="2">BUZ 2T</strain>
    </source>
</reference>
<evidence type="ECO:0008006" key="3">
    <source>
        <dbReference type="Google" id="ProtNLM"/>
    </source>
</evidence>
<dbReference type="AlphaFoldDB" id="I0KGC0"/>
<dbReference type="EMBL" id="HE796683">
    <property type="protein sequence ID" value="CCH03173.1"/>
    <property type="molecule type" value="Genomic_DNA"/>
</dbReference>
<dbReference type="Pfam" id="PF09424">
    <property type="entry name" value="YqeY"/>
    <property type="match status" value="1"/>
</dbReference>
<dbReference type="GO" id="GO:0016884">
    <property type="term" value="F:carbon-nitrogen ligase activity, with glutamine as amido-N-donor"/>
    <property type="evidence" value="ECO:0007669"/>
    <property type="project" value="InterPro"/>
</dbReference>
<dbReference type="Proteomes" id="UP000011058">
    <property type="component" value="Chromosome"/>
</dbReference>
<dbReference type="KEGG" id="fae:FAES_5174"/>
<dbReference type="Gene3D" id="1.10.1510.10">
    <property type="entry name" value="Uncharacterised protein YqeY/AIM41 PF09424, N-terminal domain"/>
    <property type="match status" value="1"/>
</dbReference>
<gene>
    <name evidence="1" type="ORF">FAES_5174</name>
</gene>
<evidence type="ECO:0000313" key="2">
    <source>
        <dbReference type="Proteomes" id="UP000011058"/>
    </source>
</evidence>
<dbReference type="RefSeq" id="WP_015334272.1">
    <property type="nucleotide sequence ID" value="NC_020054.1"/>
</dbReference>
<protein>
    <recommendedName>
        <fullName evidence="3">GatB/YqeY domain-containing protein</fullName>
    </recommendedName>
</protein>
<sequence>MTLKEQIDADIKDAMRAKEQDRLRALRAIKSMILLEETKEGATGTISKDDEIKLLSKAVKQRRDSADIYRQQGREDLLATEEAEIAVISNYLPKQLSEDELRAKVQELIAQVGATGPGDMGKVMGAASKALAGQAEGKAISAMVKSLL</sequence>
<organism evidence="1 2">
    <name type="scientific">Fibrella aestuarina BUZ 2</name>
    <dbReference type="NCBI Taxonomy" id="1166018"/>
    <lineage>
        <taxon>Bacteria</taxon>
        <taxon>Pseudomonadati</taxon>
        <taxon>Bacteroidota</taxon>
        <taxon>Cytophagia</taxon>
        <taxon>Cytophagales</taxon>
        <taxon>Spirosomataceae</taxon>
        <taxon>Fibrella</taxon>
    </lineage>
</organism>
<accession>I0KGC0</accession>